<accession>A0ABV6GI47</accession>
<dbReference type="EC" id="1.-.-.-" evidence="9"/>
<reference evidence="9 10" key="1">
    <citation type="submission" date="2024-09" db="EMBL/GenBank/DDBJ databases">
        <authorList>
            <person name="Sun Q."/>
            <person name="Mori K."/>
        </authorList>
    </citation>
    <scope>NUCLEOTIDE SEQUENCE [LARGE SCALE GENOMIC DNA]</scope>
    <source>
        <strain evidence="9 10">CCM 7228</strain>
    </source>
</reference>
<gene>
    <name evidence="9" type="ORF">ACFFIX_18305</name>
</gene>
<dbReference type="InterPro" id="IPR046373">
    <property type="entry name" value="Acyl-CoA_Oxase/DH_mid-dom_sf"/>
</dbReference>
<dbReference type="InterPro" id="IPR013786">
    <property type="entry name" value="AcylCoA_DH/ox_N"/>
</dbReference>
<evidence type="ECO:0000259" key="6">
    <source>
        <dbReference type="Pfam" id="PF00441"/>
    </source>
</evidence>
<protein>
    <submittedName>
        <fullName evidence="9">Acyl-CoA dehydrogenase family protein</fullName>
        <ecNumber evidence="9">1.-.-.-</ecNumber>
    </submittedName>
</protein>
<name>A0ABV6GI47_9BACI</name>
<dbReference type="InterPro" id="IPR006089">
    <property type="entry name" value="Acyl-CoA_DH_CS"/>
</dbReference>
<comment type="similarity">
    <text evidence="2 5">Belongs to the acyl-CoA dehydrogenase family.</text>
</comment>
<evidence type="ECO:0000256" key="3">
    <source>
        <dbReference type="ARBA" id="ARBA00022630"/>
    </source>
</evidence>
<dbReference type="PANTHER" id="PTHR43884">
    <property type="entry name" value="ACYL-COA DEHYDROGENASE"/>
    <property type="match status" value="1"/>
</dbReference>
<dbReference type="GO" id="GO:0016491">
    <property type="term" value="F:oxidoreductase activity"/>
    <property type="evidence" value="ECO:0007669"/>
    <property type="project" value="UniProtKB-KW"/>
</dbReference>
<evidence type="ECO:0000256" key="2">
    <source>
        <dbReference type="ARBA" id="ARBA00009347"/>
    </source>
</evidence>
<evidence type="ECO:0000259" key="7">
    <source>
        <dbReference type="Pfam" id="PF02770"/>
    </source>
</evidence>
<dbReference type="InterPro" id="IPR006091">
    <property type="entry name" value="Acyl-CoA_Oxase/DH_mid-dom"/>
</dbReference>
<feature type="domain" description="Acyl-CoA dehydrogenase/oxidase C-terminal" evidence="6">
    <location>
        <begin position="242"/>
        <end position="391"/>
    </location>
</feature>
<organism evidence="9 10">
    <name type="scientific">Metabacillus herbersteinensis</name>
    <dbReference type="NCBI Taxonomy" id="283816"/>
    <lineage>
        <taxon>Bacteria</taxon>
        <taxon>Bacillati</taxon>
        <taxon>Bacillota</taxon>
        <taxon>Bacilli</taxon>
        <taxon>Bacillales</taxon>
        <taxon>Bacillaceae</taxon>
        <taxon>Metabacillus</taxon>
    </lineage>
</organism>
<keyword evidence="3 5" id="KW-0285">Flavoprotein</keyword>
<keyword evidence="4 5" id="KW-0274">FAD</keyword>
<feature type="domain" description="Acyl-CoA dehydrogenase/oxidase N-terminal" evidence="8">
    <location>
        <begin position="14"/>
        <end position="129"/>
    </location>
</feature>
<dbReference type="InterPro" id="IPR009075">
    <property type="entry name" value="AcylCo_DH/oxidase_C"/>
</dbReference>
<dbReference type="RefSeq" id="WP_378936575.1">
    <property type="nucleotide sequence ID" value="NZ_JBHLVO010000019.1"/>
</dbReference>
<dbReference type="Gene3D" id="2.40.110.10">
    <property type="entry name" value="Butyryl-CoA Dehydrogenase, subunit A, domain 2"/>
    <property type="match status" value="1"/>
</dbReference>
<evidence type="ECO:0000259" key="8">
    <source>
        <dbReference type="Pfam" id="PF02771"/>
    </source>
</evidence>
<evidence type="ECO:0000256" key="5">
    <source>
        <dbReference type="RuleBase" id="RU362125"/>
    </source>
</evidence>
<dbReference type="Proteomes" id="UP001589854">
    <property type="component" value="Unassembled WGS sequence"/>
</dbReference>
<dbReference type="PROSITE" id="PS00072">
    <property type="entry name" value="ACYL_COA_DH_1"/>
    <property type="match status" value="1"/>
</dbReference>
<dbReference type="Pfam" id="PF02770">
    <property type="entry name" value="Acyl-CoA_dh_M"/>
    <property type="match status" value="1"/>
</dbReference>
<proteinExistence type="inferred from homology"/>
<dbReference type="InterPro" id="IPR037069">
    <property type="entry name" value="AcylCoA_DH/ox_N_sf"/>
</dbReference>
<evidence type="ECO:0000313" key="9">
    <source>
        <dbReference type="EMBL" id="MFC0273360.1"/>
    </source>
</evidence>
<feature type="domain" description="Acyl-CoA oxidase/dehydrogenase middle" evidence="7">
    <location>
        <begin position="133"/>
        <end position="230"/>
    </location>
</feature>
<dbReference type="Pfam" id="PF00441">
    <property type="entry name" value="Acyl-CoA_dh_1"/>
    <property type="match status" value="1"/>
</dbReference>
<evidence type="ECO:0000256" key="4">
    <source>
        <dbReference type="ARBA" id="ARBA00022827"/>
    </source>
</evidence>
<dbReference type="InterPro" id="IPR009100">
    <property type="entry name" value="AcylCoA_DH/oxidase_NM_dom_sf"/>
</dbReference>
<dbReference type="EMBL" id="JBHLVO010000019">
    <property type="protein sequence ID" value="MFC0273360.1"/>
    <property type="molecule type" value="Genomic_DNA"/>
</dbReference>
<dbReference type="SUPFAM" id="SSF56645">
    <property type="entry name" value="Acyl-CoA dehydrogenase NM domain-like"/>
    <property type="match status" value="1"/>
</dbReference>
<dbReference type="Pfam" id="PF02771">
    <property type="entry name" value="Acyl-CoA_dh_N"/>
    <property type="match status" value="1"/>
</dbReference>
<sequence>MFTVHANVDTSILELRDRLIDFIYNELLPYEKENQIDSEKPITKEAMMWVRKRAIELGFYGINLPKELGGQDLSLKGLCLLKEELAKSGAALWGVVLGELGGPARIGQMLEWFTEEQIHKYVRPLMSGDIGCCFALSEPGAGSDANAIQTTAVKDGSDYILNGKKHFISSAPYSDFAIVIAKEILEDNSKVTTAFIVEKREGDKSGFDLGEIQVPISGEYGTAELLFNNCRVPSYNIIGKSGEGFLLGIKRINQNRALWGITYIGVAENMFQLTLDYAKQRKQFGRSIGDFQAIQHMLADMATDIYAAKCMVYDCIEKMGNGQESRSEASMVKLYASEAANRVADKAVQIHGGQGLMKGHPIERMYRKTRMFRILTGTSEIQRNTIARELLK</sequence>
<dbReference type="InterPro" id="IPR036250">
    <property type="entry name" value="AcylCo_DH-like_C"/>
</dbReference>
<dbReference type="Gene3D" id="1.10.540.10">
    <property type="entry name" value="Acyl-CoA dehydrogenase/oxidase, N-terminal domain"/>
    <property type="match status" value="1"/>
</dbReference>
<dbReference type="Gene3D" id="1.20.140.10">
    <property type="entry name" value="Butyryl-CoA Dehydrogenase, subunit A, domain 3"/>
    <property type="match status" value="1"/>
</dbReference>
<evidence type="ECO:0000256" key="1">
    <source>
        <dbReference type="ARBA" id="ARBA00001974"/>
    </source>
</evidence>
<keyword evidence="10" id="KW-1185">Reference proteome</keyword>
<dbReference type="SUPFAM" id="SSF47203">
    <property type="entry name" value="Acyl-CoA dehydrogenase C-terminal domain-like"/>
    <property type="match status" value="1"/>
</dbReference>
<comment type="cofactor">
    <cofactor evidence="1 5">
        <name>FAD</name>
        <dbReference type="ChEBI" id="CHEBI:57692"/>
    </cofactor>
</comment>
<comment type="caution">
    <text evidence="9">The sequence shown here is derived from an EMBL/GenBank/DDBJ whole genome shotgun (WGS) entry which is preliminary data.</text>
</comment>
<dbReference type="PIRSF" id="PIRSF016578">
    <property type="entry name" value="HsaA"/>
    <property type="match status" value="1"/>
</dbReference>
<dbReference type="PANTHER" id="PTHR43884:SF40">
    <property type="entry name" value="ACYL-COA DEHYDROGENASE"/>
    <property type="match status" value="1"/>
</dbReference>
<evidence type="ECO:0000313" key="10">
    <source>
        <dbReference type="Proteomes" id="UP001589854"/>
    </source>
</evidence>
<keyword evidence="5 9" id="KW-0560">Oxidoreductase</keyword>